<dbReference type="AlphaFoldDB" id="A0A0F9S045"/>
<protein>
    <submittedName>
        <fullName evidence="1">Uncharacterized protein</fullName>
    </submittedName>
</protein>
<name>A0A0F9S045_9ZZZZ</name>
<reference evidence="1" key="1">
    <citation type="journal article" date="2015" name="Nature">
        <title>Complex archaea that bridge the gap between prokaryotes and eukaryotes.</title>
        <authorList>
            <person name="Spang A."/>
            <person name="Saw J.H."/>
            <person name="Jorgensen S.L."/>
            <person name="Zaremba-Niedzwiedzka K."/>
            <person name="Martijn J."/>
            <person name="Lind A.E."/>
            <person name="van Eijk R."/>
            <person name="Schleper C."/>
            <person name="Guy L."/>
            <person name="Ettema T.J."/>
        </authorList>
    </citation>
    <scope>NUCLEOTIDE SEQUENCE</scope>
</reference>
<dbReference type="EMBL" id="LAZR01000634">
    <property type="protein sequence ID" value="KKN62125.1"/>
    <property type="molecule type" value="Genomic_DNA"/>
</dbReference>
<comment type="caution">
    <text evidence="1">The sequence shown here is derived from an EMBL/GenBank/DDBJ whole genome shotgun (WGS) entry which is preliminary data.</text>
</comment>
<organism evidence="1">
    <name type="scientific">marine sediment metagenome</name>
    <dbReference type="NCBI Taxonomy" id="412755"/>
    <lineage>
        <taxon>unclassified sequences</taxon>
        <taxon>metagenomes</taxon>
        <taxon>ecological metagenomes</taxon>
    </lineage>
</organism>
<proteinExistence type="predicted"/>
<gene>
    <name evidence="1" type="ORF">LCGC14_0515010</name>
</gene>
<evidence type="ECO:0000313" key="1">
    <source>
        <dbReference type="EMBL" id="KKN62125.1"/>
    </source>
</evidence>
<accession>A0A0F9S045</accession>
<sequence length="82" mass="9906">MGAFKKMAKKKYDETDEDFIVSVRWLDGYFESFRARQIRISETLIWLRLKNHKNRNIPLKNVRWYSVYPESHEEVSGNSSHK</sequence>